<proteinExistence type="predicted"/>
<reference evidence="2" key="1">
    <citation type="submission" date="2019-12" db="EMBL/GenBank/DDBJ databases">
        <title>Genome sequencing and annotation of Brassica cretica.</title>
        <authorList>
            <person name="Studholme D.J."/>
            <person name="Sarris P.F."/>
        </authorList>
    </citation>
    <scope>NUCLEOTIDE SEQUENCE</scope>
    <source>
        <strain evidence="2">PFS-001/15</strain>
        <tissue evidence="2">Leaf</tissue>
    </source>
</reference>
<gene>
    <name evidence="2" type="ORF">F2Q68_00006017</name>
</gene>
<feature type="compositionally biased region" description="Basic residues" evidence="1">
    <location>
        <begin position="68"/>
        <end position="116"/>
    </location>
</feature>
<feature type="compositionally biased region" description="Polar residues" evidence="1">
    <location>
        <begin position="120"/>
        <end position="129"/>
    </location>
</feature>
<name>A0A8S9JN49_BRACR</name>
<feature type="region of interest" description="Disordered" evidence="1">
    <location>
        <begin position="52"/>
        <end position="129"/>
    </location>
</feature>
<comment type="caution">
    <text evidence="2">The sequence shown here is derived from an EMBL/GenBank/DDBJ whole genome shotgun (WGS) entry which is preliminary data.</text>
</comment>
<feature type="compositionally biased region" description="Polar residues" evidence="1">
    <location>
        <begin position="58"/>
        <end position="67"/>
    </location>
</feature>
<dbReference type="AlphaFoldDB" id="A0A8S9JN49"/>
<evidence type="ECO:0000313" key="2">
    <source>
        <dbReference type="EMBL" id="KAF2582946.1"/>
    </source>
</evidence>
<evidence type="ECO:0000313" key="3">
    <source>
        <dbReference type="Proteomes" id="UP000712281"/>
    </source>
</evidence>
<protein>
    <submittedName>
        <fullName evidence="2">Uncharacterized protein</fullName>
    </submittedName>
</protein>
<organism evidence="2 3">
    <name type="scientific">Brassica cretica</name>
    <name type="common">Mustard</name>
    <dbReference type="NCBI Taxonomy" id="69181"/>
    <lineage>
        <taxon>Eukaryota</taxon>
        <taxon>Viridiplantae</taxon>
        <taxon>Streptophyta</taxon>
        <taxon>Embryophyta</taxon>
        <taxon>Tracheophyta</taxon>
        <taxon>Spermatophyta</taxon>
        <taxon>Magnoliopsida</taxon>
        <taxon>eudicotyledons</taxon>
        <taxon>Gunneridae</taxon>
        <taxon>Pentapetalae</taxon>
        <taxon>rosids</taxon>
        <taxon>malvids</taxon>
        <taxon>Brassicales</taxon>
        <taxon>Brassicaceae</taxon>
        <taxon>Brassiceae</taxon>
        <taxon>Brassica</taxon>
    </lineage>
</organism>
<sequence>MGCNQESIEDIKITLLRQMHDEFQKMNVSMTESFRSFEATVNHMVEIVRMMKAGDGTASRSSQTVSSPKRRRAPSTRISHQHHTFWSKRRHIPKKKRKKISPKKKRKKTMQTKRRKQQQEIKSTNSVSQASSLGKRATVLCYQLWCAEVKGVSVTSAVLCYQGDPPDLWQPRGDRVSFRVMDRVLILMS</sequence>
<accession>A0A8S9JN49</accession>
<dbReference type="Proteomes" id="UP000712281">
    <property type="component" value="Unassembled WGS sequence"/>
</dbReference>
<dbReference type="EMBL" id="QGKW02001660">
    <property type="protein sequence ID" value="KAF2582946.1"/>
    <property type="molecule type" value="Genomic_DNA"/>
</dbReference>
<evidence type="ECO:0000256" key="1">
    <source>
        <dbReference type="SAM" id="MobiDB-lite"/>
    </source>
</evidence>